<sequence length="339" mass="34219">MAVLAFLDHDAGHAEPGHPERPARLGAVRAAIEGDERLTGLARVEGGAAAREALERVHTAALLDRVEALAEGGGGVLDADTYVTPASWDVARRACGGLLAVVDAVLAGGAAGGFAVGRPPGHHAAPDQAMGFCLVNHVAVAARHAQAAHGAERVLVVDLDAHHGNGTQDAFYDDPSVLVVSSHQAGLYPSTGALDEAGGGAGAGATVNLPLPARTGDALVDLYRAVLPPLAARFRPDLVVVSAGFDAHRLDPLGGLSLSVTGLVDLVGVVQEAADAQGAGLALSLEGGYNTGVLAACVAGTLRRLLDPTAPVDDPFGPSRCPAPDLTTLAQHVRDLHGL</sequence>
<dbReference type="RefSeq" id="WP_311661873.1">
    <property type="nucleotide sequence ID" value="NZ_JAVRHT010000003.1"/>
</dbReference>
<feature type="domain" description="Histone deacetylase" evidence="2">
    <location>
        <begin position="18"/>
        <end position="303"/>
    </location>
</feature>
<organism evidence="3 4">
    <name type="scientific">Rubrivirga litoralis</name>
    <dbReference type="NCBI Taxonomy" id="3075598"/>
    <lineage>
        <taxon>Bacteria</taxon>
        <taxon>Pseudomonadati</taxon>
        <taxon>Rhodothermota</taxon>
        <taxon>Rhodothermia</taxon>
        <taxon>Rhodothermales</taxon>
        <taxon>Rubricoccaceae</taxon>
        <taxon>Rubrivirga</taxon>
    </lineage>
</organism>
<proteinExistence type="inferred from homology"/>
<dbReference type="PANTHER" id="PTHR10625:SF11">
    <property type="entry name" value="HISTONE DEACETYLASE 14, CHLOROPLASTIC"/>
    <property type="match status" value="1"/>
</dbReference>
<dbReference type="Gene3D" id="3.40.800.20">
    <property type="entry name" value="Histone deacetylase domain"/>
    <property type="match status" value="1"/>
</dbReference>
<dbReference type="InterPro" id="IPR037138">
    <property type="entry name" value="His_deacetylse_dom_sf"/>
</dbReference>
<evidence type="ECO:0000256" key="1">
    <source>
        <dbReference type="ARBA" id="ARBA00005947"/>
    </source>
</evidence>
<comment type="caution">
    <text evidence="3">The sequence shown here is derived from an EMBL/GenBank/DDBJ whole genome shotgun (WGS) entry which is preliminary data.</text>
</comment>
<evidence type="ECO:0000313" key="3">
    <source>
        <dbReference type="EMBL" id="MDT0630634.1"/>
    </source>
</evidence>
<dbReference type="Proteomes" id="UP001267426">
    <property type="component" value="Unassembled WGS sequence"/>
</dbReference>
<evidence type="ECO:0000313" key="4">
    <source>
        <dbReference type="Proteomes" id="UP001267426"/>
    </source>
</evidence>
<dbReference type="PRINTS" id="PR01270">
    <property type="entry name" value="HDASUPER"/>
</dbReference>
<reference evidence="3 4" key="1">
    <citation type="submission" date="2023-09" db="EMBL/GenBank/DDBJ databases">
        <authorList>
            <person name="Rey-Velasco X."/>
        </authorList>
    </citation>
    <scope>NUCLEOTIDE SEQUENCE [LARGE SCALE GENOMIC DNA]</scope>
    <source>
        <strain evidence="3 4">F394</strain>
    </source>
</reference>
<evidence type="ECO:0000259" key="2">
    <source>
        <dbReference type="Pfam" id="PF00850"/>
    </source>
</evidence>
<dbReference type="PANTHER" id="PTHR10625">
    <property type="entry name" value="HISTONE DEACETYLASE HDAC1-RELATED"/>
    <property type="match status" value="1"/>
</dbReference>
<dbReference type="InterPro" id="IPR023696">
    <property type="entry name" value="Ureohydrolase_dom_sf"/>
</dbReference>
<protein>
    <submittedName>
        <fullName evidence="3">Histone deacetylase</fullName>
    </submittedName>
</protein>
<comment type="similarity">
    <text evidence="1">Belongs to the histone deacetylase family.</text>
</comment>
<dbReference type="EMBL" id="JAVRHT010000003">
    <property type="protein sequence ID" value="MDT0630634.1"/>
    <property type="molecule type" value="Genomic_DNA"/>
</dbReference>
<dbReference type="SUPFAM" id="SSF52768">
    <property type="entry name" value="Arginase/deacetylase"/>
    <property type="match status" value="1"/>
</dbReference>
<dbReference type="InterPro" id="IPR023801">
    <property type="entry name" value="His_deacetylse_dom"/>
</dbReference>
<keyword evidence="4" id="KW-1185">Reference proteome</keyword>
<dbReference type="CDD" id="cd09992">
    <property type="entry name" value="HDAC_classII"/>
    <property type="match status" value="1"/>
</dbReference>
<gene>
    <name evidence="3" type="ORF">RM540_02640</name>
</gene>
<accession>A0ABU3BMW8</accession>
<name>A0ABU3BMW8_9BACT</name>
<dbReference type="Pfam" id="PF00850">
    <property type="entry name" value="Hist_deacetyl"/>
    <property type="match status" value="1"/>
</dbReference>
<dbReference type="InterPro" id="IPR000286">
    <property type="entry name" value="HDACs"/>
</dbReference>